<dbReference type="PROSITE" id="PS00250">
    <property type="entry name" value="TGF_BETA_1"/>
    <property type="match status" value="1"/>
</dbReference>
<dbReference type="OrthoDB" id="5987191at2759"/>
<dbReference type="PANTHER" id="PTHR11848:SF308">
    <property type="entry name" value="BMP-LIKE PROTEIN UNC-129"/>
    <property type="match status" value="1"/>
</dbReference>
<evidence type="ECO:0000256" key="3">
    <source>
        <dbReference type="ARBA" id="ARBA00022525"/>
    </source>
</evidence>
<proteinExistence type="inferred from homology"/>
<dbReference type="SUPFAM" id="SSF57501">
    <property type="entry name" value="Cystine-knot cytokines"/>
    <property type="match status" value="1"/>
</dbReference>
<comment type="similarity">
    <text evidence="2 6">Belongs to the TGF-beta family.</text>
</comment>
<evidence type="ECO:0000313" key="10">
    <source>
        <dbReference type="EMBL" id="CAD6191964.1"/>
    </source>
</evidence>
<evidence type="ECO:0000256" key="4">
    <source>
        <dbReference type="ARBA" id="ARBA00023030"/>
    </source>
</evidence>
<keyword evidence="11" id="KW-1185">Reference proteome</keyword>
<dbReference type="InterPro" id="IPR015615">
    <property type="entry name" value="TGF-beta-rel"/>
</dbReference>
<dbReference type="GO" id="GO:0008083">
    <property type="term" value="F:growth factor activity"/>
    <property type="evidence" value="ECO:0007669"/>
    <property type="project" value="UniProtKB-KW"/>
</dbReference>
<keyword evidence="3" id="KW-0964">Secreted</keyword>
<dbReference type="Gene3D" id="2.10.90.10">
    <property type="entry name" value="Cystine-knot cytokines"/>
    <property type="match status" value="1"/>
</dbReference>
<dbReference type="InterPro" id="IPR001839">
    <property type="entry name" value="TGF-b_C"/>
</dbReference>
<feature type="domain" description="TGF-beta family profile" evidence="9">
    <location>
        <begin position="281"/>
        <end position="396"/>
    </location>
</feature>
<evidence type="ECO:0000256" key="7">
    <source>
        <dbReference type="SAM" id="MobiDB-lite"/>
    </source>
</evidence>
<dbReference type="PROSITE" id="PS51362">
    <property type="entry name" value="TGF_BETA_2"/>
    <property type="match status" value="1"/>
</dbReference>
<dbReference type="Pfam" id="PF00019">
    <property type="entry name" value="TGF_beta"/>
    <property type="match status" value="1"/>
</dbReference>
<evidence type="ECO:0000256" key="1">
    <source>
        <dbReference type="ARBA" id="ARBA00004613"/>
    </source>
</evidence>
<keyword evidence="5" id="KW-1015">Disulfide bond</keyword>
<sequence>MRTVPWFSFFAVFGVISVDVDVDVFNETIKDLLRFRTFPPNETVHRKLSHAATRHMRTIYDNIVEDDGCDDGNLVRAIDASVGKFNGEEVLVFDVDGFASDESIMRAELHFTLRKKEYALARRRSRQIRARSVCVNDYCREQSLKRIHGEDLDDVTVVWDATKVVFESFHLDASQVVFKITRDHTKMRPYVEMVRKSSPFLVIYSQANHTIDTATVTQRAENTRRQRRQIGGAYYSYSSKLVDENAPTTVKSPTGRRHRLRKEEEDDEDVWKGFGDNSDVETSTDASNDVRVVLLNEKKCSKLGNQLRLKEFGWSDVVMEPSTFETSYCKGSCSAPFSSGSNPTNHAMLQSLFASNEPVCCAPAGLQSLTFLYKDERSRLVIRNYPSMTITSCACL</sequence>
<evidence type="ECO:0000313" key="11">
    <source>
        <dbReference type="Proteomes" id="UP000835052"/>
    </source>
</evidence>
<dbReference type="GO" id="GO:0005125">
    <property type="term" value="F:cytokine activity"/>
    <property type="evidence" value="ECO:0007669"/>
    <property type="project" value="TreeGrafter"/>
</dbReference>
<keyword evidence="4 6" id="KW-0339">Growth factor</keyword>
<dbReference type="SMART" id="SM00204">
    <property type="entry name" value="TGFB"/>
    <property type="match status" value="1"/>
</dbReference>
<evidence type="ECO:0000259" key="9">
    <source>
        <dbReference type="PROSITE" id="PS51362"/>
    </source>
</evidence>
<evidence type="ECO:0000256" key="2">
    <source>
        <dbReference type="ARBA" id="ARBA00006656"/>
    </source>
</evidence>
<evidence type="ECO:0000256" key="6">
    <source>
        <dbReference type="RuleBase" id="RU000354"/>
    </source>
</evidence>
<accession>A0A8S1H921</accession>
<dbReference type="AlphaFoldDB" id="A0A8S1H921"/>
<dbReference type="InterPro" id="IPR017948">
    <property type="entry name" value="TGFb_CS"/>
</dbReference>
<evidence type="ECO:0000256" key="8">
    <source>
        <dbReference type="SAM" id="SignalP"/>
    </source>
</evidence>
<dbReference type="Proteomes" id="UP000835052">
    <property type="component" value="Unassembled WGS sequence"/>
</dbReference>
<feature type="signal peptide" evidence="8">
    <location>
        <begin position="1"/>
        <end position="17"/>
    </location>
</feature>
<comment type="subcellular location">
    <subcellularLocation>
        <location evidence="1">Secreted</location>
    </subcellularLocation>
</comment>
<name>A0A8S1H921_9PELO</name>
<evidence type="ECO:0000256" key="5">
    <source>
        <dbReference type="ARBA" id="ARBA00023157"/>
    </source>
</evidence>
<dbReference type="InterPro" id="IPR029034">
    <property type="entry name" value="Cystine-knot_cytokine"/>
</dbReference>
<feature type="chain" id="PRO_5035895191" description="TGF-beta family profile domain-containing protein" evidence="8">
    <location>
        <begin position="18"/>
        <end position="396"/>
    </location>
</feature>
<protein>
    <recommendedName>
        <fullName evidence="9">TGF-beta family profile domain-containing protein</fullName>
    </recommendedName>
</protein>
<dbReference type="PANTHER" id="PTHR11848">
    <property type="entry name" value="TGF-BETA FAMILY"/>
    <property type="match status" value="1"/>
</dbReference>
<keyword evidence="8" id="KW-0732">Signal</keyword>
<dbReference type="EMBL" id="CAJGYM010000024">
    <property type="protein sequence ID" value="CAD6191964.1"/>
    <property type="molecule type" value="Genomic_DNA"/>
</dbReference>
<gene>
    <name evidence="10" type="ORF">CAUJ_LOCUS7883</name>
</gene>
<feature type="region of interest" description="Disordered" evidence="7">
    <location>
        <begin position="245"/>
        <end position="285"/>
    </location>
</feature>
<reference evidence="10" key="1">
    <citation type="submission" date="2020-10" db="EMBL/GenBank/DDBJ databases">
        <authorList>
            <person name="Kikuchi T."/>
        </authorList>
    </citation>
    <scope>NUCLEOTIDE SEQUENCE</scope>
    <source>
        <strain evidence="10">NKZ352</strain>
    </source>
</reference>
<organism evidence="10 11">
    <name type="scientific">Caenorhabditis auriculariae</name>
    <dbReference type="NCBI Taxonomy" id="2777116"/>
    <lineage>
        <taxon>Eukaryota</taxon>
        <taxon>Metazoa</taxon>
        <taxon>Ecdysozoa</taxon>
        <taxon>Nematoda</taxon>
        <taxon>Chromadorea</taxon>
        <taxon>Rhabditida</taxon>
        <taxon>Rhabditina</taxon>
        <taxon>Rhabditomorpha</taxon>
        <taxon>Rhabditoidea</taxon>
        <taxon>Rhabditidae</taxon>
        <taxon>Peloderinae</taxon>
        <taxon>Caenorhabditis</taxon>
    </lineage>
</organism>
<comment type="caution">
    <text evidence="10">The sequence shown here is derived from an EMBL/GenBank/DDBJ whole genome shotgun (WGS) entry which is preliminary data.</text>
</comment>
<dbReference type="GO" id="GO:0005615">
    <property type="term" value="C:extracellular space"/>
    <property type="evidence" value="ECO:0007669"/>
    <property type="project" value="TreeGrafter"/>
</dbReference>